<accession>A0A6A5KQ08</accession>
<dbReference type="PANTHER" id="PTHR38790">
    <property type="entry name" value="2EXR DOMAIN-CONTAINING PROTEIN-RELATED"/>
    <property type="match status" value="1"/>
</dbReference>
<dbReference type="EMBL" id="ML975254">
    <property type="protein sequence ID" value="KAF1838230.1"/>
    <property type="molecule type" value="Genomic_DNA"/>
</dbReference>
<gene>
    <name evidence="2" type="ORF">BDW02DRAFT_34192</name>
</gene>
<organism evidence="2 3">
    <name type="scientific">Decorospora gaudefroyi</name>
    <dbReference type="NCBI Taxonomy" id="184978"/>
    <lineage>
        <taxon>Eukaryota</taxon>
        <taxon>Fungi</taxon>
        <taxon>Dikarya</taxon>
        <taxon>Ascomycota</taxon>
        <taxon>Pezizomycotina</taxon>
        <taxon>Dothideomycetes</taxon>
        <taxon>Pleosporomycetidae</taxon>
        <taxon>Pleosporales</taxon>
        <taxon>Pleosporineae</taxon>
        <taxon>Pleosporaceae</taxon>
        <taxon>Decorospora</taxon>
    </lineage>
</organism>
<reference evidence="2" key="1">
    <citation type="submission" date="2020-01" db="EMBL/GenBank/DDBJ databases">
        <authorList>
            <consortium name="DOE Joint Genome Institute"/>
            <person name="Haridas S."/>
            <person name="Albert R."/>
            <person name="Binder M."/>
            <person name="Bloem J."/>
            <person name="Labutti K."/>
            <person name="Salamov A."/>
            <person name="Andreopoulos B."/>
            <person name="Baker S.E."/>
            <person name="Barry K."/>
            <person name="Bills G."/>
            <person name="Bluhm B.H."/>
            <person name="Cannon C."/>
            <person name="Castanera R."/>
            <person name="Culley D.E."/>
            <person name="Daum C."/>
            <person name="Ezra D."/>
            <person name="Gonzalez J.B."/>
            <person name="Henrissat B."/>
            <person name="Kuo A."/>
            <person name="Liang C."/>
            <person name="Lipzen A."/>
            <person name="Lutzoni F."/>
            <person name="Magnuson J."/>
            <person name="Mondo S."/>
            <person name="Nolan M."/>
            <person name="Ohm R."/>
            <person name="Pangilinan J."/>
            <person name="Park H.-J."/>
            <person name="Ramirez L."/>
            <person name="Alfaro M."/>
            <person name="Sun H."/>
            <person name="Tritt A."/>
            <person name="Yoshinaga Y."/>
            <person name="Zwiers L.-H."/>
            <person name="Turgeon B.G."/>
            <person name="Goodwin S.B."/>
            <person name="Spatafora J.W."/>
            <person name="Crous P.W."/>
            <person name="Grigoriev I.V."/>
        </authorList>
    </citation>
    <scope>NUCLEOTIDE SEQUENCE</scope>
    <source>
        <strain evidence="2">P77</strain>
    </source>
</reference>
<sequence>MAGQKRKLATTVDNTPTTSTSPPNADKTTPQSTSKKSKKTKTKETAVAKPSEEHPASIYKTLENPQASFEGLPAELRLEIYDHLCHSTIVHVHKHINKKKKTKKLKDSDNTNFERFTWTPCRLPNPKYPLLCANPKWSGMCTEEERCTHKVYAPPEPRGFWALAASSKQIRNETHGCFFRKSVISIHGKNLQSWLDYLAKHAPHRMEHLRRITLAGPSGKLYSTGSSMQLLCERVPKLEGVGIQTQDDWTQWMSSPLIHHFEVLADHRRMLDMKRWVQPFDPSVTVVLEAMVYYKWWSVHTYAARHKDQQIVFRLLRKGKKDEDGADAWNDEDVTVDIDAPAVGKLVARRQNAKWRPWWHEDEVGFQIYSVHWSG</sequence>
<proteinExistence type="predicted"/>
<evidence type="ECO:0000313" key="3">
    <source>
        <dbReference type="Proteomes" id="UP000800040"/>
    </source>
</evidence>
<dbReference type="PANTHER" id="PTHR38790:SF4">
    <property type="entry name" value="2EXR DOMAIN-CONTAINING PROTEIN"/>
    <property type="match status" value="1"/>
</dbReference>
<keyword evidence="3" id="KW-1185">Reference proteome</keyword>
<name>A0A6A5KQ08_9PLEO</name>
<protein>
    <submittedName>
        <fullName evidence="2">Uncharacterized protein</fullName>
    </submittedName>
</protein>
<feature type="compositionally biased region" description="Basic and acidic residues" evidence="1">
    <location>
        <begin position="42"/>
        <end position="55"/>
    </location>
</feature>
<feature type="region of interest" description="Disordered" evidence="1">
    <location>
        <begin position="1"/>
        <end position="55"/>
    </location>
</feature>
<dbReference type="Proteomes" id="UP000800040">
    <property type="component" value="Unassembled WGS sequence"/>
</dbReference>
<dbReference type="OrthoDB" id="3715018at2759"/>
<feature type="compositionally biased region" description="Low complexity" evidence="1">
    <location>
        <begin position="9"/>
        <end position="34"/>
    </location>
</feature>
<evidence type="ECO:0000313" key="2">
    <source>
        <dbReference type="EMBL" id="KAF1838230.1"/>
    </source>
</evidence>
<dbReference type="AlphaFoldDB" id="A0A6A5KQ08"/>
<evidence type="ECO:0000256" key="1">
    <source>
        <dbReference type="SAM" id="MobiDB-lite"/>
    </source>
</evidence>